<comment type="miscellaneous">
    <text evidence="10">In the RecBCD complex, RecB has a slow 3'-5' helicase, an exonuclease activity and loads RecA onto ssDNA, RecD has a fast 5'-3' helicase activity, while RecC stimulates the ATPase and processivity of the RecB helicase and contributes to recognition of the Chi site.</text>
</comment>
<dbReference type="SUPFAM" id="SSF52540">
    <property type="entry name" value="P-loop containing nucleoside triphosphate hydrolases"/>
    <property type="match status" value="2"/>
</dbReference>
<dbReference type="Gene3D" id="3.40.50.10930">
    <property type="match status" value="1"/>
</dbReference>
<dbReference type="PANTHER" id="PTHR30591">
    <property type="entry name" value="RECBCD ENZYME SUBUNIT RECC"/>
    <property type="match status" value="1"/>
</dbReference>
<evidence type="ECO:0000256" key="10">
    <source>
        <dbReference type="HAMAP-Rule" id="MF_01486"/>
    </source>
</evidence>
<reference evidence="12 13" key="1">
    <citation type="submission" date="2019-03" db="EMBL/GenBank/DDBJ databases">
        <title>Sequencing the genomes of 1000 actinobacteria strains.</title>
        <authorList>
            <person name="Klenk H.-P."/>
        </authorList>
    </citation>
    <scope>NUCLEOTIDE SEQUENCE [LARGE SCALE GENOMIC DNA]</scope>
    <source>
        <strain evidence="12 13">DSM 44969</strain>
    </source>
</reference>
<dbReference type="InterPro" id="IPR013986">
    <property type="entry name" value="DExx_box_DNA_helicase_dom_sf"/>
</dbReference>
<protein>
    <recommendedName>
        <fullName evidence="10">RecBCD enzyme subunit RecC</fullName>
    </recommendedName>
    <alternativeName>
        <fullName evidence="10">Exonuclease V subunit RecC</fullName>
        <shortName evidence="10">ExoV subunit RecC</shortName>
    </alternativeName>
    <alternativeName>
        <fullName evidence="10">Helicase/nuclease RecBCD subunit RecC</fullName>
    </alternativeName>
</protein>
<evidence type="ECO:0000256" key="2">
    <source>
        <dbReference type="ARBA" id="ARBA00022741"/>
    </source>
</evidence>
<organism evidence="12 13">
    <name type="scientific">Pseudonocardia endophytica</name>
    <dbReference type="NCBI Taxonomy" id="401976"/>
    <lineage>
        <taxon>Bacteria</taxon>
        <taxon>Bacillati</taxon>
        <taxon>Actinomycetota</taxon>
        <taxon>Actinomycetes</taxon>
        <taxon>Pseudonocardiales</taxon>
        <taxon>Pseudonocardiaceae</taxon>
        <taxon>Pseudonocardia</taxon>
    </lineage>
</organism>
<comment type="function">
    <text evidence="10">A helicase/nuclease that prepares dsDNA breaks (DSB) for recombinational DNA repair. Binds to DSBs and unwinds DNA via a highly rapid and processive ATP-dependent bidirectional helicase activity. Unwinds dsDNA until it encounters a Chi (crossover hotspot instigator) sequence from the 3' direction. Cuts ssDNA a few nucleotides 3' to the Chi site. The properties and activities of the enzyme are changed at Chi. The Chi-altered holoenzyme produces a long 3'-ssDNA overhang and facilitates RecA-binding to the ssDNA for homologous DNA recombination and repair. Holoenzyme degrades any linearized DNA that is unable to undergo homologous recombination. In the holoenzyme this subunit recognizes the wild-type Chi sequence, and when added to isolated RecB increases its ATP-dependent helicase processivity.</text>
</comment>
<dbReference type="GO" id="GO:0008854">
    <property type="term" value="F:exodeoxyribonuclease V activity"/>
    <property type="evidence" value="ECO:0007669"/>
    <property type="project" value="InterPro"/>
</dbReference>
<dbReference type="InterPro" id="IPR041500">
    <property type="entry name" value="RecC_C"/>
</dbReference>
<dbReference type="SUPFAM" id="SSF52980">
    <property type="entry name" value="Restriction endonuclease-like"/>
    <property type="match status" value="1"/>
</dbReference>
<evidence type="ECO:0000256" key="3">
    <source>
        <dbReference type="ARBA" id="ARBA00022763"/>
    </source>
</evidence>
<evidence type="ECO:0000313" key="13">
    <source>
        <dbReference type="Proteomes" id="UP000295560"/>
    </source>
</evidence>
<evidence type="ECO:0000256" key="8">
    <source>
        <dbReference type="ARBA" id="ARBA00023125"/>
    </source>
</evidence>
<evidence type="ECO:0000256" key="7">
    <source>
        <dbReference type="ARBA" id="ARBA00022840"/>
    </source>
</evidence>
<dbReference type="NCBIfam" id="TIGR01450">
    <property type="entry name" value="recC"/>
    <property type="match status" value="1"/>
</dbReference>
<evidence type="ECO:0000256" key="4">
    <source>
        <dbReference type="ARBA" id="ARBA00022801"/>
    </source>
</evidence>
<dbReference type="GO" id="GO:0003677">
    <property type="term" value="F:DNA binding"/>
    <property type="evidence" value="ECO:0007669"/>
    <property type="project" value="UniProtKB-UniRule"/>
</dbReference>
<dbReference type="AlphaFoldDB" id="A0A4R1HJL4"/>
<dbReference type="PANTHER" id="PTHR30591:SF1">
    <property type="entry name" value="RECBCD ENZYME SUBUNIT RECC"/>
    <property type="match status" value="1"/>
</dbReference>
<keyword evidence="9 10" id="KW-0234">DNA repair</keyword>
<dbReference type="InterPro" id="IPR006697">
    <property type="entry name" value="RecC"/>
</dbReference>
<dbReference type="Gene3D" id="1.10.10.160">
    <property type="match status" value="1"/>
</dbReference>
<keyword evidence="3 10" id="KW-0227">DNA damage</keyword>
<dbReference type="GO" id="GO:0005524">
    <property type="term" value="F:ATP binding"/>
    <property type="evidence" value="ECO:0007669"/>
    <property type="project" value="UniProtKB-UniRule"/>
</dbReference>
<gene>
    <name evidence="10" type="primary">recC</name>
    <name evidence="12" type="ORF">EV378_6522</name>
</gene>
<feature type="domain" description="RecC C-terminal" evidence="11">
    <location>
        <begin position="830"/>
        <end position="1059"/>
    </location>
</feature>
<dbReference type="GO" id="GO:0009338">
    <property type="term" value="C:exodeoxyribonuclease V complex"/>
    <property type="evidence" value="ECO:0007669"/>
    <property type="project" value="InterPro"/>
</dbReference>
<evidence type="ECO:0000256" key="1">
    <source>
        <dbReference type="ARBA" id="ARBA00022722"/>
    </source>
</evidence>
<keyword evidence="2 10" id="KW-0547">Nucleotide-binding</keyword>
<keyword evidence="4 10" id="KW-0378">Hydrolase</keyword>
<dbReference type="GO" id="GO:0000724">
    <property type="term" value="P:double-strand break repair via homologous recombination"/>
    <property type="evidence" value="ECO:0007669"/>
    <property type="project" value="UniProtKB-UniRule"/>
</dbReference>
<accession>A0A4R1HJL4</accession>
<dbReference type="Pfam" id="PF17946">
    <property type="entry name" value="RecC_C"/>
    <property type="match status" value="1"/>
</dbReference>
<keyword evidence="5 10" id="KW-0347">Helicase</keyword>
<evidence type="ECO:0000313" key="12">
    <source>
        <dbReference type="EMBL" id="TCK22517.1"/>
    </source>
</evidence>
<keyword evidence="6 10" id="KW-0269">Exonuclease</keyword>
<dbReference type="Pfam" id="PF04257">
    <property type="entry name" value="Exonuc_V_gamma"/>
    <property type="match status" value="1"/>
</dbReference>
<comment type="similarity">
    <text evidence="10">Belongs to the RecC family.</text>
</comment>
<comment type="subunit">
    <text evidence="10">Heterotrimer of RecB, RecC and RecD. All subunits contribute to DNA-binding.</text>
</comment>
<dbReference type="InterPro" id="IPR011335">
    <property type="entry name" value="Restrct_endonuc-II-like"/>
</dbReference>
<comment type="caution">
    <text evidence="12">The sequence shown here is derived from an EMBL/GenBank/DDBJ whole genome shotgun (WGS) entry which is preliminary data.</text>
</comment>
<dbReference type="HAMAP" id="MF_01486">
    <property type="entry name" value="RecC"/>
    <property type="match status" value="1"/>
</dbReference>
<dbReference type="GO" id="GO:0003678">
    <property type="term" value="F:DNA helicase activity"/>
    <property type="evidence" value="ECO:0007669"/>
    <property type="project" value="UniProtKB-UniRule"/>
</dbReference>
<proteinExistence type="inferred from homology"/>
<evidence type="ECO:0000256" key="5">
    <source>
        <dbReference type="ARBA" id="ARBA00022806"/>
    </source>
</evidence>
<evidence type="ECO:0000256" key="9">
    <source>
        <dbReference type="ARBA" id="ARBA00023204"/>
    </source>
</evidence>
<name>A0A4R1HJL4_PSEEN</name>
<evidence type="ECO:0000256" key="6">
    <source>
        <dbReference type="ARBA" id="ARBA00022839"/>
    </source>
</evidence>
<keyword evidence="1 10" id="KW-0540">Nuclease</keyword>
<keyword evidence="7 10" id="KW-0067">ATP-binding</keyword>
<dbReference type="PIRSF" id="PIRSF000980">
    <property type="entry name" value="RecC"/>
    <property type="match status" value="1"/>
</dbReference>
<sequence>MTPVLELHRAERADTLVDALAGVLAEPAEDPFAPEIVAVPERGVERWLAQRLSHRLGAVDGRGGVCANVLFPAPAALLGEIVDAVTGTDPDEDPWAPGRAVWPLLELIDTAAASGDERFTGLSAHLANSGHGRRYALARSLAGLFGSYAMHRPALLRAWAGGRDEVPPDLRWQPELWRRLRATLRVDGPAERLDRAVALLGEDREIDVPSAGGVLPRRLSLFGPTRLAAEHLAVLEALSTHRDVRLWLPHPSPVMWDEVRSDGGPLPVPPARAADAGARRVRNPLLRSLGRDVRELALRLPAAGPGVADVHHPAAEPGGTPTLLRKLQDALRDDAAPVPPAERPVLDGRDRSVVLHSCHGPDRQVEVLREALLGLLATDPSLEPRDIVVMCPDIEVFAPLITASFGLAPEPGAPGEQPGPSRDELHPGHLLRVRLADRALRQSNPLLGTVSTLLELAGSRLTASQVLDLVASTPVRRRFRLDDEALERISQLVTEAGVRWGLDAGHRAPYKLGGFAQNTWQAGLDRMLLGVAMAETPGAPAWLGTALPLDEVDSSRVDLVGRLAEIVDRLSTTLDALRGPQPLDAWVTALEEGLSALTDTSPSDAWQRAQAHAELSDVLRTAGPQASSVPLDLPDVRGLLAERLRGRPSRANFRTGTLTVATLVPMRAVPHRVVCLLGCDDGVFPRAGVPDGDDVLARDPVVGERDPRGEDRQLLLDAICSATEHLVVVGSGADERTGAERPPAVPIGELFDAVDATVRTASGERASDVLRARHPLQPFDGRNFSRGELLADGPFSFDRAALRGARAAAREREPFALFPPEPLPDVVPAPDTVELEDLARFVEHPVQAFLRQRVGMTPPGENPEPDDAMPVALNGLDRYRIGDRLLADRIAGAPADAAAQAEWRRGELPPGGVGRTLLDDITGLVDGLVAAAAEVGAGEAGSQDVLAALDGTPLEGTTVAGTVPGLHGDTLVRVEYSSLKPKHRLRAWVQLLALTVAHPDRPWTAITIGRGGGSVARSLLGPVDPPLARTTLADLVELHRAGLREPLPLPIETSHAYAEIRHRDRPVGLATARARTTWADGDLGDWANRATAFVHGDRAPFDVLLRGAGAGGEPTRFGTLAMRLWAPLLDHERRDVR</sequence>
<keyword evidence="8 10" id="KW-0238">DNA-binding</keyword>
<evidence type="ECO:0000259" key="11">
    <source>
        <dbReference type="Pfam" id="PF17946"/>
    </source>
</evidence>
<dbReference type="EMBL" id="SMFZ01000002">
    <property type="protein sequence ID" value="TCK22517.1"/>
    <property type="molecule type" value="Genomic_DNA"/>
</dbReference>
<dbReference type="Gene3D" id="3.40.50.300">
    <property type="entry name" value="P-loop containing nucleotide triphosphate hydrolases"/>
    <property type="match status" value="2"/>
</dbReference>
<dbReference type="InterPro" id="IPR027417">
    <property type="entry name" value="P-loop_NTPase"/>
</dbReference>
<dbReference type="Proteomes" id="UP000295560">
    <property type="component" value="Unassembled WGS sequence"/>
</dbReference>
<dbReference type="Gene3D" id="1.10.10.990">
    <property type="match status" value="1"/>
</dbReference>
<keyword evidence="13" id="KW-1185">Reference proteome</keyword>